<sequence length="145" mass="16632">MGFSGLEIARSGMHVNERALSVTGHNISNVNTKGYARQQAMITTGPYQDYMKYQIGLGASIQETRQIRHLFLDNIYRNENTSFGYWETRSKTFQEVQTILGDPMGDGLQNVLNQFWNAWQELSKEPDSLTARALVRQRQKLLCIK</sequence>
<dbReference type="PANTHER" id="PTHR30033:SF1">
    <property type="entry name" value="FLAGELLAR HOOK-ASSOCIATED PROTEIN 1"/>
    <property type="match status" value="1"/>
</dbReference>
<comment type="subcellular location">
    <subcellularLocation>
        <location evidence="1">Bacterial flagellum</location>
    </subcellularLocation>
    <subcellularLocation>
        <location evidence="2">Secreted</location>
    </subcellularLocation>
</comment>
<comment type="similarity">
    <text evidence="3">Belongs to the flagella basal body rod proteins family.</text>
</comment>
<dbReference type="PANTHER" id="PTHR30033">
    <property type="entry name" value="FLAGELLAR HOOK-ASSOCIATED PROTEIN 1"/>
    <property type="match status" value="1"/>
</dbReference>
<dbReference type="GO" id="GO:0009424">
    <property type="term" value="C:bacterial-type flagellum hook"/>
    <property type="evidence" value="ECO:0007669"/>
    <property type="project" value="InterPro"/>
</dbReference>
<keyword evidence="10" id="KW-1185">Reference proteome</keyword>
<proteinExistence type="inferred from homology"/>
<comment type="caution">
    <text evidence="9">The sequence shown here is derived from an EMBL/GenBank/DDBJ whole genome shotgun (WGS) entry which is preliminary data.</text>
</comment>
<evidence type="ECO:0000259" key="7">
    <source>
        <dbReference type="Pfam" id="PF00460"/>
    </source>
</evidence>
<keyword evidence="6" id="KW-0975">Bacterial flagellum</keyword>
<dbReference type="Pfam" id="PF22638">
    <property type="entry name" value="FlgK_D1"/>
    <property type="match status" value="1"/>
</dbReference>
<evidence type="ECO:0000256" key="4">
    <source>
        <dbReference type="ARBA" id="ARBA00016244"/>
    </source>
</evidence>
<accession>W4V4T6</accession>
<evidence type="ECO:0000256" key="2">
    <source>
        <dbReference type="ARBA" id="ARBA00004613"/>
    </source>
</evidence>
<name>W4V4T6_9FIRM</name>
<feature type="domain" description="Flagellar hook-associated protein FlgK helical" evidence="8">
    <location>
        <begin position="94"/>
        <end position="141"/>
    </location>
</feature>
<dbReference type="AlphaFoldDB" id="W4V4T6"/>
<evidence type="ECO:0000259" key="8">
    <source>
        <dbReference type="Pfam" id="PF22638"/>
    </source>
</evidence>
<evidence type="ECO:0000313" key="9">
    <source>
        <dbReference type="EMBL" id="GAE87774.1"/>
    </source>
</evidence>
<keyword evidence="9" id="KW-0282">Flagellum</keyword>
<reference evidence="9" key="1">
    <citation type="journal article" date="2014" name="Genome Announc.">
        <title>Draft Genome Sequence of Clostridium straminisolvens Strain JCM 21531T, Isolated from a Cellulose-Degrading Bacterial Community.</title>
        <authorList>
            <person name="Yuki M."/>
            <person name="Oshima K."/>
            <person name="Suda W."/>
            <person name="Sakamoto M."/>
            <person name="Kitamura K."/>
            <person name="Iida T."/>
            <person name="Hattori M."/>
            <person name="Ohkuma M."/>
        </authorList>
    </citation>
    <scope>NUCLEOTIDE SEQUENCE [LARGE SCALE GENOMIC DNA]</scope>
    <source>
        <strain evidence="9">JCM 21531</strain>
    </source>
</reference>
<evidence type="ECO:0000313" key="10">
    <source>
        <dbReference type="Proteomes" id="UP000019109"/>
    </source>
</evidence>
<dbReference type="InterPro" id="IPR002371">
    <property type="entry name" value="FlgK"/>
</dbReference>
<keyword evidence="9" id="KW-0966">Cell projection</keyword>
<dbReference type="GO" id="GO:0005198">
    <property type="term" value="F:structural molecule activity"/>
    <property type="evidence" value="ECO:0007669"/>
    <property type="project" value="InterPro"/>
</dbReference>
<evidence type="ECO:0000256" key="5">
    <source>
        <dbReference type="ARBA" id="ARBA00022525"/>
    </source>
</evidence>
<dbReference type="STRING" id="1294263.JCM21531_1172"/>
<feature type="domain" description="Flagellar basal body rod protein N-terminal" evidence="7">
    <location>
        <begin position="6"/>
        <end position="35"/>
    </location>
</feature>
<evidence type="ECO:0000256" key="3">
    <source>
        <dbReference type="ARBA" id="ARBA00009677"/>
    </source>
</evidence>
<keyword evidence="5" id="KW-0964">Secreted</keyword>
<dbReference type="InterPro" id="IPR001444">
    <property type="entry name" value="Flag_bb_rod_N"/>
</dbReference>
<dbReference type="Proteomes" id="UP000019109">
    <property type="component" value="Unassembled WGS sequence"/>
</dbReference>
<dbReference type="EMBL" id="BAVR01000010">
    <property type="protein sequence ID" value="GAE87774.1"/>
    <property type="molecule type" value="Genomic_DNA"/>
</dbReference>
<dbReference type="GO" id="GO:0005576">
    <property type="term" value="C:extracellular region"/>
    <property type="evidence" value="ECO:0007669"/>
    <property type="project" value="UniProtKB-SubCell"/>
</dbReference>
<dbReference type="InterPro" id="IPR053927">
    <property type="entry name" value="FlgK_helical"/>
</dbReference>
<evidence type="ECO:0000256" key="6">
    <source>
        <dbReference type="ARBA" id="ARBA00023143"/>
    </source>
</evidence>
<dbReference type="GO" id="GO:0044780">
    <property type="term" value="P:bacterial-type flagellum assembly"/>
    <property type="evidence" value="ECO:0007669"/>
    <property type="project" value="InterPro"/>
</dbReference>
<evidence type="ECO:0000256" key="1">
    <source>
        <dbReference type="ARBA" id="ARBA00004365"/>
    </source>
</evidence>
<organism evidence="9 10">
    <name type="scientific">Acetivibrio straminisolvens JCM 21531</name>
    <dbReference type="NCBI Taxonomy" id="1294263"/>
    <lineage>
        <taxon>Bacteria</taxon>
        <taxon>Bacillati</taxon>
        <taxon>Bacillota</taxon>
        <taxon>Clostridia</taxon>
        <taxon>Eubacteriales</taxon>
        <taxon>Oscillospiraceae</taxon>
        <taxon>Acetivibrio</taxon>
    </lineage>
</organism>
<gene>
    <name evidence="9" type="ORF">JCM21531_1172</name>
</gene>
<dbReference type="Pfam" id="PF00460">
    <property type="entry name" value="Flg_bb_rod"/>
    <property type="match status" value="1"/>
</dbReference>
<protein>
    <recommendedName>
        <fullName evidence="4">Flagellar hook-associated protein 1</fullName>
    </recommendedName>
</protein>
<keyword evidence="9" id="KW-0969">Cilium</keyword>